<feature type="transmembrane region" description="Helical" evidence="1">
    <location>
        <begin position="114"/>
        <end position="147"/>
    </location>
</feature>
<dbReference type="EMBL" id="LCAG01000034">
    <property type="protein sequence ID" value="KKR85172.1"/>
    <property type="molecule type" value="Genomic_DNA"/>
</dbReference>
<evidence type="ECO:0000256" key="1">
    <source>
        <dbReference type="SAM" id="Phobius"/>
    </source>
</evidence>
<feature type="transmembrane region" description="Helical" evidence="1">
    <location>
        <begin position="268"/>
        <end position="287"/>
    </location>
</feature>
<accession>A0A0G0XBR6</accession>
<dbReference type="Proteomes" id="UP000034854">
    <property type="component" value="Unassembled WGS sequence"/>
</dbReference>
<organism evidence="2 3">
    <name type="scientific">Candidatus Curtissbacteria bacterium GW2011_GWA1_41_11</name>
    <dbReference type="NCBI Taxonomy" id="1618409"/>
    <lineage>
        <taxon>Bacteria</taxon>
        <taxon>Candidatus Curtissiibacteriota</taxon>
    </lineage>
</organism>
<reference evidence="2 3" key="1">
    <citation type="journal article" date="2015" name="Nature">
        <title>rRNA introns, odd ribosomes, and small enigmatic genomes across a large radiation of phyla.</title>
        <authorList>
            <person name="Brown C.T."/>
            <person name="Hug L.A."/>
            <person name="Thomas B.C."/>
            <person name="Sharon I."/>
            <person name="Castelle C.J."/>
            <person name="Singh A."/>
            <person name="Wilkins M.J."/>
            <person name="Williams K.H."/>
            <person name="Banfield J.F."/>
        </authorList>
    </citation>
    <scope>NUCLEOTIDE SEQUENCE [LARGE SCALE GENOMIC DNA]</scope>
</reference>
<proteinExistence type="predicted"/>
<name>A0A0G0XBR6_9BACT</name>
<gene>
    <name evidence="2" type="ORF">UU34_C0034G0001</name>
</gene>
<keyword evidence="1" id="KW-1133">Transmembrane helix</keyword>
<evidence type="ECO:0000313" key="3">
    <source>
        <dbReference type="Proteomes" id="UP000034854"/>
    </source>
</evidence>
<evidence type="ECO:0000313" key="2">
    <source>
        <dbReference type="EMBL" id="KKR85172.1"/>
    </source>
</evidence>
<feature type="transmembrane region" description="Helical" evidence="1">
    <location>
        <begin position="167"/>
        <end position="195"/>
    </location>
</feature>
<feature type="transmembrane region" description="Helical" evidence="1">
    <location>
        <begin position="81"/>
        <end position="102"/>
    </location>
</feature>
<keyword evidence="1" id="KW-0472">Membrane</keyword>
<dbReference type="AlphaFoldDB" id="A0A0G0XBR6"/>
<sequence>MSPKSLSNFLFNVLPYSAVFLSSLFHPTDPDLGWYLKYGEYFFKNHEILRENTFSSQMADFRWVNHSWGTDLISYLTFDNFGFLGLSILAAAVITATFYFFAKSARLDLFEKALIFPTLIYFLSHLNSVSFRGQLLSLMLLGILTYILSNYRNVILSETKNPSHTHLLPILFALWSNLHGQFILGLAIFAIWLASSTVSDLISNGLNNLYQALKSAILPAFIFIASALSALVNPFGLGVYQEAIKHFGNPLEAYIAEWVPFKMLSIPWWGQILAGLGIFFGIIFLFFSEKIKDKIPEISTASILYLISFSVRRFVWPMYYFSIPLIAPVAGFFKPESKKYANFAAAAIIIVYMIMTFLIDNPIKRIQNMSWQSYCTSNIHCSDGALNYLKNSLDAKLLDAPPAGEAGNSLTYYGWGGYMIANYPEIKPSVDGRMTLWRDETGFSAFEEYFAYEQNQNDIDKSPYDVVLMYKEKPLYKHLEKLARSNKWQKVYEDQFAGIFVRK</sequence>
<comment type="caution">
    <text evidence="2">The sequence shown here is derived from an EMBL/GenBank/DDBJ whole genome shotgun (WGS) entry which is preliminary data.</text>
</comment>
<feature type="transmembrane region" description="Helical" evidence="1">
    <location>
        <begin position="340"/>
        <end position="359"/>
    </location>
</feature>
<keyword evidence="1" id="KW-0812">Transmembrane</keyword>
<evidence type="ECO:0008006" key="4">
    <source>
        <dbReference type="Google" id="ProtNLM"/>
    </source>
</evidence>
<protein>
    <recommendedName>
        <fullName evidence="4">Glycosyltransferase RgtA/B/C/D-like domain-containing protein</fullName>
    </recommendedName>
</protein>
<feature type="transmembrane region" description="Helical" evidence="1">
    <location>
        <begin position="216"/>
        <end position="240"/>
    </location>
</feature>
<feature type="transmembrane region" description="Helical" evidence="1">
    <location>
        <begin position="9"/>
        <end position="26"/>
    </location>
</feature>